<feature type="region of interest" description="Disordered" evidence="1">
    <location>
        <begin position="147"/>
        <end position="168"/>
    </location>
</feature>
<feature type="compositionally biased region" description="Low complexity" evidence="1">
    <location>
        <begin position="114"/>
        <end position="124"/>
    </location>
</feature>
<gene>
    <name evidence="2" type="ORF">RCOM_1839250</name>
</gene>
<proteinExistence type="predicted"/>
<dbReference type="AlphaFoldDB" id="B9TE53"/>
<dbReference type="EMBL" id="EQ978753">
    <property type="protein sequence ID" value="EEF25861.1"/>
    <property type="molecule type" value="Genomic_DNA"/>
</dbReference>
<dbReference type="InParanoid" id="B9TE53"/>
<dbReference type="Proteomes" id="UP000008311">
    <property type="component" value="Unassembled WGS sequence"/>
</dbReference>
<organism evidence="2 3">
    <name type="scientific">Ricinus communis</name>
    <name type="common">Castor bean</name>
    <dbReference type="NCBI Taxonomy" id="3988"/>
    <lineage>
        <taxon>Eukaryota</taxon>
        <taxon>Viridiplantae</taxon>
        <taxon>Streptophyta</taxon>
        <taxon>Embryophyta</taxon>
        <taxon>Tracheophyta</taxon>
        <taxon>Spermatophyta</taxon>
        <taxon>Magnoliopsida</taxon>
        <taxon>eudicotyledons</taxon>
        <taxon>Gunneridae</taxon>
        <taxon>Pentapetalae</taxon>
        <taxon>rosids</taxon>
        <taxon>fabids</taxon>
        <taxon>Malpighiales</taxon>
        <taxon>Euphorbiaceae</taxon>
        <taxon>Acalyphoideae</taxon>
        <taxon>Acalypheae</taxon>
        <taxon>Ricinus</taxon>
    </lineage>
</organism>
<reference evidence="3" key="1">
    <citation type="journal article" date="2010" name="Nat. Biotechnol.">
        <title>Draft genome sequence of the oilseed species Ricinus communis.</title>
        <authorList>
            <person name="Chan A.P."/>
            <person name="Crabtree J."/>
            <person name="Zhao Q."/>
            <person name="Lorenzi H."/>
            <person name="Orvis J."/>
            <person name="Puiu D."/>
            <person name="Melake-Berhan A."/>
            <person name="Jones K.M."/>
            <person name="Redman J."/>
            <person name="Chen G."/>
            <person name="Cahoon E.B."/>
            <person name="Gedil M."/>
            <person name="Stanke M."/>
            <person name="Haas B.J."/>
            <person name="Wortman J.R."/>
            <person name="Fraser-Liggett C.M."/>
            <person name="Ravel J."/>
            <person name="Rabinowicz P.D."/>
        </authorList>
    </citation>
    <scope>NUCLEOTIDE SEQUENCE [LARGE SCALE GENOMIC DNA]</scope>
    <source>
        <strain evidence="3">cv. Hale</strain>
    </source>
</reference>
<feature type="compositionally biased region" description="Polar residues" evidence="1">
    <location>
        <begin position="356"/>
        <end position="365"/>
    </location>
</feature>
<name>B9TE53_RICCO</name>
<accession>B9TE53</accession>
<keyword evidence="3" id="KW-1185">Reference proteome</keyword>
<evidence type="ECO:0000313" key="3">
    <source>
        <dbReference type="Proteomes" id="UP000008311"/>
    </source>
</evidence>
<evidence type="ECO:0000313" key="2">
    <source>
        <dbReference type="EMBL" id="EEF25861.1"/>
    </source>
</evidence>
<sequence length="371" mass="39688">MPPPRTAISISDSTWSIATAPRGVAVNGRPSRWKTQGRIWRARIHEVQARQPAQVIRMLRTAVPRDEVGLGAANVAVAEDVRRCAASHPHPRPPCRSGSHWPSGARSVPDRRPGSAAAPAPHTGAPGCPACRRAGCRAARAARRSCSIPVRPSRPAGGAPGRGSGAPRRSMTCCACLAAARLKPPASTTAQNTFNASSLSMPPSAIIQDHRILYPGWPGFSRRAATPEWRHHSTTGVTIMQAIVLKAFGAPLTRQDIARPAAAPARCWCACTPAASIRWTPKSPPARRAMRKPCCRRCWASTWPAWWTASAPACRRVYAIGSGAQRATIEALGAIFIDRDTPVDDYVRQHAGGDGSTISQSSSQEMGRLLF</sequence>
<feature type="region of interest" description="Disordered" evidence="1">
    <location>
        <begin position="351"/>
        <end position="371"/>
    </location>
</feature>
<feature type="region of interest" description="Disordered" evidence="1">
    <location>
        <begin position="86"/>
        <end position="124"/>
    </location>
</feature>
<protein>
    <submittedName>
        <fullName evidence="2">Uncharacterized protein</fullName>
    </submittedName>
</protein>
<evidence type="ECO:0000256" key="1">
    <source>
        <dbReference type="SAM" id="MobiDB-lite"/>
    </source>
</evidence>